<reference evidence="13" key="1">
    <citation type="journal article" date="2024" name="NPJ Biofilms Microbiomes">
        <title>Decoding the RNA viromes in shrew lungs along the eastern coast of China.</title>
        <authorList>
            <person name="Zhang J.T."/>
            <person name="Hu Z.Y."/>
            <person name="Tang F."/>
            <person name="Liu Y.T."/>
            <person name="Tan W.L."/>
            <person name="Ma X.F."/>
            <person name="Zhang Y.F."/>
            <person name="Si G.Q."/>
            <person name="Zhang L."/>
            <person name="Zhang M.Q."/>
            <person name="Peng C."/>
            <person name="Fu B.K."/>
            <person name="Fang L.Q."/>
            <person name="Zhang X.A."/>
            <person name="Liu W."/>
        </authorList>
    </citation>
    <scope>NUCLEOTIDE SEQUENCE</scope>
    <source>
        <strain evidence="13">Ribo_1</strain>
    </source>
</reference>
<feature type="domain" description="Peptidase C3" evidence="12">
    <location>
        <begin position="1032"/>
        <end position="1255"/>
    </location>
</feature>
<dbReference type="SUPFAM" id="SSF50494">
    <property type="entry name" value="Trypsin-like serine proteases"/>
    <property type="match status" value="1"/>
</dbReference>
<reference evidence="13" key="2">
    <citation type="submission" date="2024-01" db="EMBL/GenBank/DDBJ databases">
        <authorList>
            <person name="Zhang X.-A."/>
            <person name="Zhang J.-T."/>
            <person name="Hu Z.-Y."/>
            <person name="Liu W."/>
        </authorList>
    </citation>
    <scope>NUCLEOTIDE SEQUENCE</scope>
    <source>
        <strain evidence="13">Ribo_1</strain>
    </source>
</reference>
<keyword evidence="8" id="KW-0693">Viral RNA replication</keyword>
<dbReference type="PROSITE" id="PS50507">
    <property type="entry name" value="RDRP_SSRNA_POS"/>
    <property type="match status" value="1"/>
</dbReference>
<dbReference type="Pfam" id="PF00680">
    <property type="entry name" value="RdRP_1"/>
    <property type="match status" value="1"/>
</dbReference>
<keyword evidence="5" id="KW-0378">Hydrolase</keyword>
<accession>A0AB38ZJR7</accession>
<dbReference type="GO" id="GO:0004197">
    <property type="term" value="F:cysteine-type endopeptidase activity"/>
    <property type="evidence" value="ECO:0007669"/>
    <property type="project" value="InterPro"/>
</dbReference>
<evidence type="ECO:0000256" key="8">
    <source>
        <dbReference type="ARBA" id="ARBA00022953"/>
    </source>
</evidence>
<evidence type="ECO:0000256" key="9">
    <source>
        <dbReference type="SAM" id="Phobius"/>
    </source>
</evidence>
<keyword evidence="3" id="KW-0548">Nucleotidyltransferase</keyword>
<dbReference type="GO" id="GO:0006508">
    <property type="term" value="P:proteolysis"/>
    <property type="evidence" value="ECO:0007669"/>
    <property type="project" value="UniProtKB-KW"/>
</dbReference>
<dbReference type="GO" id="GO:0003968">
    <property type="term" value="F:RNA-directed RNA polymerase activity"/>
    <property type="evidence" value="ECO:0007669"/>
    <property type="project" value="InterPro"/>
</dbReference>
<evidence type="ECO:0000259" key="11">
    <source>
        <dbReference type="PROSITE" id="PS51218"/>
    </source>
</evidence>
<dbReference type="Gene3D" id="1.20.960.20">
    <property type="match status" value="1"/>
</dbReference>
<dbReference type="Pfam" id="PF12381">
    <property type="entry name" value="Peptidase_C3G"/>
    <property type="match status" value="1"/>
</dbReference>
<keyword evidence="9" id="KW-0812">Transmembrane</keyword>
<dbReference type="GO" id="GO:0003724">
    <property type="term" value="F:RNA helicase activity"/>
    <property type="evidence" value="ECO:0007669"/>
    <property type="project" value="InterPro"/>
</dbReference>
<dbReference type="PROSITE" id="PS51874">
    <property type="entry name" value="PCV_3C_PRO"/>
    <property type="match status" value="1"/>
</dbReference>
<dbReference type="InterPro" id="IPR043128">
    <property type="entry name" value="Rev_trsase/Diguanyl_cyclase"/>
</dbReference>
<feature type="domain" description="RdRp catalytic" evidence="10">
    <location>
        <begin position="1533"/>
        <end position="1693"/>
    </location>
</feature>
<dbReference type="InterPro" id="IPR001205">
    <property type="entry name" value="RNA-dir_pol_C"/>
</dbReference>
<feature type="transmembrane region" description="Helical" evidence="9">
    <location>
        <begin position="368"/>
        <end position="391"/>
    </location>
</feature>
<dbReference type="SUPFAM" id="SSF56672">
    <property type="entry name" value="DNA/RNA polymerases"/>
    <property type="match status" value="1"/>
</dbReference>
<keyword evidence="7" id="KW-0067">ATP-binding</keyword>
<dbReference type="GO" id="GO:0005524">
    <property type="term" value="F:ATP binding"/>
    <property type="evidence" value="ECO:0007669"/>
    <property type="project" value="UniProtKB-KW"/>
</dbReference>
<dbReference type="Gene3D" id="3.30.70.270">
    <property type="match status" value="1"/>
</dbReference>
<dbReference type="InterPro" id="IPR000605">
    <property type="entry name" value="Helicase_SF3_ssDNA/RNA_vir"/>
</dbReference>
<keyword evidence="4" id="KW-0547">Nucleotide-binding</keyword>
<keyword evidence="6" id="KW-0788">Thiol protease</keyword>
<dbReference type="CDD" id="cd23194">
    <property type="entry name" value="Dicistroviridae_RdRp"/>
    <property type="match status" value="1"/>
</dbReference>
<dbReference type="InterPro" id="IPR007094">
    <property type="entry name" value="RNA-dir_pol_PSvirus"/>
</dbReference>
<evidence type="ECO:0000259" key="12">
    <source>
        <dbReference type="PROSITE" id="PS51874"/>
    </source>
</evidence>
<evidence type="ECO:0000256" key="6">
    <source>
        <dbReference type="ARBA" id="ARBA00022807"/>
    </source>
</evidence>
<evidence type="ECO:0000259" key="10">
    <source>
        <dbReference type="PROSITE" id="PS50507"/>
    </source>
</evidence>
<dbReference type="InterPro" id="IPR009003">
    <property type="entry name" value="Peptidase_S1_PA"/>
</dbReference>
<dbReference type="EMBL" id="PP272562">
    <property type="protein sequence ID" value="WZI33266.1"/>
    <property type="molecule type" value="Viral_cRNA"/>
</dbReference>
<dbReference type="InterPro" id="IPR014759">
    <property type="entry name" value="Helicase_SF3_ssRNA_vir"/>
</dbReference>
<dbReference type="Gene3D" id="2.40.10.10">
    <property type="entry name" value="Trypsin-like serine proteases"/>
    <property type="match status" value="1"/>
</dbReference>
<evidence type="ECO:0000313" key="13">
    <source>
        <dbReference type="EMBL" id="WZI33266.1"/>
    </source>
</evidence>
<feature type="domain" description="SF3 helicase" evidence="11">
    <location>
        <begin position="515"/>
        <end position="696"/>
    </location>
</feature>
<dbReference type="InterPro" id="IPR044067">
    <property type="entry name" value="PCV_3C_PRO"/>
</dbReference>
<dbReference type="GO" id="GO:0003723">
    <property type="term" value="F:RNA binding"/>
    <property type="evidence" value="ECO:0007669"/>
    <property type="project" value="InterPro"/>
</dbReference>
<keyword evidence="1" id="KW-0645">Protease</keyword>
<dbReference type="GO" id="GO:0039694">
    <property type="term" value="P:viral RNA genome replication"/>
    <property type="evidence" value="ECO:0007669"/>
    <property type="project" value="InterPro"/>
</dbReference>
<keyword evidence="2" id="KW-0808">Transferase</keyword>
<dbReference type="InterPro" id="IPR024387">
    <property type="entry name" value="Pept_C3G_Picornavir"/>
</dbReference>
<evidence type="ECO:0000256" key="4">
    <source>
        <dbReference type="ARBA" id="ARBA00022741"/>
    </source>
</evidence>
<dbReference type="PROSITE" id="PS51218">
    <property type="entry name" value="SF3_HELICASE_2"/>
    <property type="match status" value="1"/>
</dbReference>
<dbReference type="InterPro" id="IPR043504">
    <property type="entry name" value="Peptidase_S1_PA_chymotrypsin"/>
</dbReference>
<keyword evidence="9" id="KW-0472">Membrane</keyword>
<keyword evidence="9" id="KW-1133">Transmembrane helix</keyword>
<evidence type="ECO:0000256" key="2">
    <source>
        <dbReference type="ARBA" id="ARBA00022679"/>
    </source>
</evidence>
<dbReference type="InterPro" id="IPR043502">
    <property type="entry name" value="DNA/RNA_pol_sf"/>
</dbReference>
<evidence type="ECO:0008006" key="14">
    <source>
        <dbReference type="Google" id="ProtNLM"/>
    </source>
</evidence>
<proteinExistence type="predicted"/>
<evidence type="ECO:0000256" key="5">
    <source>
        <dbReference type="ARBA" id="ARBA00022801"/>
    </source>
</evidence>
<feature type="transmembrane region" description="Helical" evidence="9">
    <location>
        <begin position="306"/>
        <end position="337"/>
    </location>
</feature>
<evidence type="ECO:0000256" key="1">
    <source>
        <dbReference type="ARBA" id="ARBA00022670"/>
    </source>
</evidence>
<sequence length="1829" mass="210372">MATIKETRPSDVEAPQTFSKVRSFGPKLLDMGVCVHDFGIYVIYVTGKTSFRSIEQIRKTLWQFKTKYTTDDYEERPIHLLSIYEWIHYKDMIKDIFDVSKKRTLTIFKHTIPFMLSPLFPRKNFGKIIKEVEWIVFFQLETTPILIHPMDYVQYKLDLCAFKNLDMTIDLLSCGDIEANPGPKINVAETIRKKIERMSNRRRKQLYLSKKTNYKDQNLRKKKHEIDLQFNVLEFLGLKTDVTDQASMFLDQLQTLLPGVAAQYHFTLSEAQDTIKTIQQCAEKINNNDNILGSLINTKTNSISNAAILITVLVIFTLAYKGYYMLSGGILLCLLYFKFPKSVLDKIQTILGKMYEEKIELQMNMQECVNFIPMVGQIVFTILAFVGVGSIPHDRFYDTLLKRLDTVPKSVKGALSIWDSAGQVFNIVEKEFKVYVLRQNREDVYKDDEVTLQIKQAVQRIEHYQQYTNKRDLEKDSAAVDEIEKLYTQFYRWQFDLPTWKNLSADNQRIILQIKPTVVELHKLACQSSVHEGGFRKKPIVILFTGDSQIGKSFITVPMAIALLKERGYTDMEQIMHEIYFRCAETEYINGFLNPKICIYDDFGQIRDLAGKPNPEFFEAIRFANDMPASIHAAAMHEKNRFFGSEVLMFTSNIEKNFSNYIASVVCPSAVLNRFELAFRTKVHPNFQLKVKDSTGKLHIKLDKTKCGKNPDGSFRCKACSTHPTKIHGFCPHIYLFDKYNPLNDKVEQANMTAKEVFDCICEADKVNRFESSDKLAFYKWLAANDYDFQMNPLEQSDISSKQYDRQSFNIDNSDYNFVDEIISEEFDLTREIFYDAGAEYPSDGAVDLGNPWDAHQVHLLCQFVKSMEFVGVTNPDDILRNLAMYPDLYSIYSRRINFGIKGSEAQVNELLIDQMDNMDYDLEIRSFVKQPWTEILAKKLKKIKEQTSNILKNPIFQLCSMVGLVIGAIALVYKFSTPKEQAQIVVENSSAYVPQKKPQIVIENSSAYVPQKKPQIVVEDTPITVESYIDQNCCDIEDTIIKHNLYNMHTDKQQLGNALFIGGTTLLFNKHYLDSFSARDERVIHLSNVYGARLCSFNSHDIIDDAVILMKNNLPTDACIVKLDPIKSKVYSHKNIINKFIKTADLSKMPDKYAAQMPTFGGTRLDTPSISKRSLLDCKMAKDLIHVQQDVGGVFYDTYFNHHWTYACSTIFGDCGAPIIINSPYVVRKIVGIHSGAQSGRSLGYAQTITQEMLLEAMKDEFTLEYDLQSVPMNENVPSQGLIEIGQAEYKVVSPSVTKIIPSPLTDFREPITKPAHLRRGAHGNPMHLGLSKFCKETPLVDHKLINIVTEDYNNIQEINPSRKDRNAYARVLTWEECVKGIEGDEFIAPINRSTSMGYPYVQKYPSCNGKRDAFGNDEFLLDTPLAKQIKLDCDRLEQDCREGIIRDVFWTDTLKDERRPIEKVDQGKTRVFCAGPIHFTLVYRKYFLGYFAWLMHNRNFNGIACGTNVYSEDWNDIAVELKSKGFHKDHTNVIAGDYSNFDGSLLSQLLWSDLENANNFYSLGKDPKDCEMDNKIRRTLHQHIVNAVHICGDSVFQVTHGQPSGCPGTAINNSKYGQKLVRINYLMIINDALEYCYGRNSQYPWQFEINSEIIRFLHSINNMKGYNKYIKEITYGDDNLIGVAEVIVDLFNQETVTFFMAILGHTYTDEEKSGKSYKIRDLSEVKFLKRKFVFDKELGRYIAPLDLDVVLEICQWTKKGAQEQTITTSNVDVTMRELSLHPPKVFNKWKHLIRTECVQKGIDYQFLTQREYRDMVLTNTLGIKLEH</sequence>
<name>A0AB38ZJR7_9VIRU</name>
<organism evidence="13">
    <name type="scientific">Crocidura lasiura ribovirus 1</name>
    <dbReference type="NCBI Taxonomy" id="3139487"/>
    <lineage>
        <taxon>Viruses</taxon>
        <taxon>Riboviria</taxon>
    </lineage>
</organism>
<evidence type="ECO:0000256" key="7">
    <source>
        <dbReference type="ARBA" id="ARBA00022840"/>
    </source>
</evidence>
<protein>
    <recommendedName>
        <fullName evidence="14">Polyprotein</fullName>
    </recommendedName>
</protein>
<evidence type="ECO:0000256" key="3">
    <source>
        <dbReference type="ARBA" id="ARBA00022695"/>
    </source>
</evidence>
<dbReference type="Pfam" id="PF00910">
    <property type="entry name" value="RNA_helicase"/>
    <property type="match status" value="1"/>
</dbReference>
<dbReference type="GO" id="GO:0006351">
    <property type="term" value="P:DNA-templated transcription"/>
    <property type="evidence" value="ECO:0007669"/>
    <property type="project" value="InterPro"/>
</dbReference>